<evidence type="ECO:0000313" key="3">
    <source>
        <dbReference type="Proteomes" id="UP000676565"/>
    </source>
</evidence>
<dbReference type="RefSeq" id="WP_210658909.1">
    <property type="nucleotide sequence ID" value="NZ_JAGKQQ010000001.1"/>
</dbReference>
<dbReference type="Pfam" id="PF12869">
    <property type="entry name" value="tRNA_anti-like"/>
    <property type="match status" value="1"/>
</dbReference>
<evidence type="ECO:0008006" key="4">
    <source>
        <dbReference type="Google" id="ProtNLM"/>
    </source>
</evidence>
<protein>
    <recommendedName>
        <fullName evidence="4">S1 motif domain-containing protein</fullName>
    </recommendedName>
</protein>
<evidence type="ECO:0000313" key="2">
    <source>
        <dbReference type="EMBL" id="MBP3958692.1"/>
    </source>
</evidence>
<dbReference type="Proteomes" id="UP000676565">
    <property type="component" value="Unassembled WGS sequence"/>
</dbReference>
<feature type="compositionally biased region" description="Basic and acidic residues" evidence="1">
    <location>
        <begin position="30"/>
        <end position="58"/>
    </location>
</feature>
<name>A0ABS5BZ38_9BACT</name>
<proteinExistence type="predicted"/>
<dbReference type="EMBL" id="JAGKQQ010000001">
    <property type="protein sequence ID" value="MBP3958692.1"/>
    <property type="molecule type" value="Genomic_DNA"/>
</dbReference>
<comment type="caution">
    <text evidence="2">The sequence shown here is derived from an EMBL/GenBank/DDBJ whole genome shotgun (WGS) entry which is preliminary data.</text>
</comment>
<dbReference type="InterPro" id="IPR024422">
    <property type="entry name" value="Protein_unknown_function_OB"/>
</dbReference>
<evidence type="ECO:0000256" key="1">
    <source>
        <dbReference type="SAM" id="MobiDB-lite"/>
    </source>
</evidence>
<organism evidence="2 3">
    <name type="scientific">Gemmata palustris</name>
    <dbReference type="NCBI Taxonomy" id="2822762"/>
    <lineage>
        <taxon>Bacteria</taxon>
        <taxon>Pseudomonadati</taxon>
        <taxon>Planctomycetota</taxon>
        <taxon>Planctomycetia</taxon>
        <taxon>Gemmatales</taxon>
        <taxon>Gemmataceae</taxon>
        <taxon>Gemmata</taxon>
    </lineage>
</organism>
<sequence>MFAVNHWQRIAILILFTVVLAGCGKKDEVPKIEDNPKLADPPKVEKKNGDITTDDLRRAAKAAGGDLDTKKPEPTNAPESLAKVKPDVVITAEEWAKQSEDAGKPSAPFDKNVGKIVDLTGVVKNVGVYLALETTPDRLPLIVPTTEKEPWKKVFPGQTVRLRARINELVHWEIIDVKGAMPDKFTAEQLAREVAADKKGMESKYKDKYIIVSGIIEKAEVSEYGHAYVTLKSPSGGGVVKCFFSGSLGSEKARNKSFQPGMKLVAVGGYDGTSLGVCQAMELAP</sequence>
<accession>A0ABS5BZ38</accession>
<gene>
    <name evidence="2" type="ORF">J8F10_25890</name>
</gene>
<reference evidence="2 3" key="1">
    <citation type="submission" date="2021-04" db="EMBL/GenBank/DDBJ databases">
        <authorList>
            <person name="Ivanova A."/>
        </authorList>
    </citation>
    <scope>NUCLEOTIDE SEQUENCE [LARGE SCALE GENOMIC DNA]</scope>
    <source>
        <strain evidence="2 3">G18</strain>
    </source>
</reference>
<keyword evidence="3" id="KW-1185">Reference proteome</keyword>
<feature type="region of interest" description="Disordered" evidence="1">
    <location>
        <begin position="30"/>
        <end position="80"/>
    </location>
</feature>